<dbReference type="Proteomes" id="UP000006038">
    <property type="component" value="Unassembled WGS sequence"/>
</dbReference>
<dbReference type="Gramene" id="OB02G32990.1">
    <property type="protein sequence ID" value="OB02G32990.1"/>
    <property type="gene ID" value="OB02G32990"/>
</dbReference>
<accession>J3LF82</accession>
<dbReference type="EnsemblPlants" id="OB02G32990.1">
    <property type="protein sequence ID" value="OB02G32990.1"/>
    <property type="gene ID" value="OB02G32990"/>
</dbReference>
<protein>
    <submittedName>
        <fullName evidence="1">Uncharacterized protein</fullName>
    </submittedName>
</protein>
<dbReference type="AlphaFoldDB" id="J3LF82"/>
<sequence length="68" mass="7771">MMLAVCLTQARTLRVLITMMTLKSVRSSKPIVRYAREPTTLTLLTMISRWWCRATVRSTIVVILITSS</sequence>
<reference evidence="1" key="1">
    <citation type="submission" date="2013-04" db="UniProtKB">
        <authorList>
            <consortium name="EnsemblPlants"/>
        </authorList>
    </citation>
    <scope>IDENTIFICATION</scope>
</reference>
<keyword evidence="2" id="KW-1185">Reference proteome</keyword>
<evidence type="ECO:0000313" key="2">
    <source>
        <dbReference type="Proteomes" id="UP000006038"/>
    </source>
</evidence>
<dbReference type="HOGENOM" id="CLU_2798009_0_0_1"/>
<proteinExistence type="predicted"/>
<name>J3LF82_ORYBR</name>
<organism evidence="1">
    <name type="scientific">Oryza brachyantha</name>
    <name type="common">malo sina</name>
    <dbReference type="NCBI Taxonomy" id="4533"/>
    <lineage>
        <taxon>Eukaryota</taxon>
        <taxon>Viridiplantae</taxon>
        <taxon>Streptophyta</taxon>
        <taxon>Embryophyta</taxon>
        <taxon>Tracheophyta</taxon>
        <taxon>Spermatophyta</taxon>
        <taxon>Magnoliopsida</taxon>
        <taxon>Liliopsida</taxon>
        <taxon>Poales</taxon>
        <taxon>Poaceae</taxon>
        <taxon>BOP clade</taxon>
        <taxon>Oryzoideae</taxon>
        <taxon>Oryzeae</taxon>
        <taxon>Oryzinae</taxon>
        <taxon>Oryza</taxon>
    </lineage>
</organism>
<evidence type="ECO:0000313" key="1">
    <source>
        <dbReference type="EnsemblPlants" id="OB02G32990.1"/>
    </source>
</evidence>